<evidence type="ECO:0000256" key="2">
    <source>
        <dbReference type="SAM" id="MobiDB-lite"/>
    </source>
</evidence>
<evidence type="ECO:0000313" key="5">
    <source>
        <dbReference type="Proteomes" id="UP000321272"/>
    </source>
</evidence>
<dbReference type="SUPFAM" id="SSF47090">
    <property type="entry name" value="PGBD-like"/>
    <property type="match status" value="2"/>
</dbReference>
<gene>
    <name evidence="4" type="ORF">FGL86_11610</name>
</gene>
<keyword evidence="1" id="KW-0175">Coiled coil</keyword>
<evidence type="ECO:0000259" key="3">
    <source>
        <dbReference type="PROSITE" id="PS51820"/>
    </source>
</evidence>
<dbReference type="Proteomes" id="UP000321272">
    <property type="component" value="Chromosome"/>
</dbReference>
<accession>A0A5B8SXV7</accession>
<feature type="coiled-coil region" evidence="1">
    <location>
        <begin position="3158"/>
        <end position="3199"/>
    </location>
</feature>
<sequence length="3619" mass="404589">MTITTIRQMQDALRRVGLLDADYTDGELDDATRAALAKFQREASLQREGEASGQPDVQTLNTLEEYAARSKQFILRGWLLGIEGPLPEVRVRAEDRDVNDLRESLGDRDGQLTDSTGRFETLYTADQFTRGDKSIADVMLTLQHDDAPISNYRVYRLQPDTWPPRDERPRRLSPLSADDPLPSANDTKENTPLTAEQLQLGIPARPVEELKIIVGNASDGTPSEYERLRDAITPLLGDRPPTALDEAKFRDFTFVARESDLPRERIEEYVGAWNLTDHANIRHEIFYGLLRDGPPASLPGLSHDLPALLEAGEAIWRRKLEESLALNFIPSCLLRDFDGTIKQLRRARVDQADRPMGPGRASLSAFLVGVAPLELSDARRKFLDLYHSHDGSIDDFWQKAVSEAFEWKPSEVLQVQTALQLAEITSFNLPLVERIMREHSPAKLEDLTAIDGDEWLRLVHAAGVPEDSPGEGAADQQQRVANGILRTLQSAYPNRYVARIALQTRDTPLRQSSDLLRRFFDREQATFDLRTTSVTHYLRENGERVYEGLSLQQQDRLSSQLKRLQRTFQLSTGLPQMQSLLELDLDSAYKVVTRTSQAMFRELYAEKLGGAETADAIYARALKVHSTVTAILGDLMQYSQGPLPKVMHASIGIEQKIKDNPIYTDLFGSLDLCACEHCRSMYSPAAYLVDLLAFLDTPKGSVKPNPLDVLIGNERKGLTGRRPDIAQIQLTCDNTNTRIPYIDLVDEILESYIAHNQPFAFNRPPDPPNDELPHPTAEELGANPVYLTLDSDQSSAKASDELRKTVYPLTLPFNTELITSRIYLEHMGTSREEILRTFALDEELDTLMATSTETLRLSPQDFEIVTVSQFSGQSSTIAATLGEAYGFSEANDLGADFPPHAAMPRLRLNDPRKLAVKALQHYLNLAGATPPLLVNGVFDVKTQTALSAFQVAAGDTPTGEADGGVWFKFDTTSDTPLSPLMSYVPIFLERTGLTYPELIELVRTRFLNGTAFDFDLLKRIGFSLDELSAWIKAGFPALDATQTAKLATAWMTEDWFKRWAESHRDVVVIGVPAGADCNLEATTLRHLDGSLLKRAELLRLNSFIRLWRRLQWPLPVLDRAYAVLYSSAFDFIVRLADVVRVQRKLEIEPEASLCFWGELDTRGDPSVYDRLFRNKAALRIEPIFVLDETLSELKAVTDNPLTPPRIADHVPSILSAFRIRGSDLDLLLSTLNVGETLNLSSLSLLYRYVLLAKSLSIPIPALLTLKTLSGTDPFAPGPNPPRTTFDFIELVRKLQADHYNPALLDFIFRHHSTPPSQPEQPTAATVQFLDALHRGLAKIEAEHRMQPDPAGELARSELSIVESDPRVVDEAMRMIDGSVRYGVKLVGLPVAFTFPVDVRQKVAYEAGAGMLTFQGVMTPAEKASLAGAATTLPAAVQPSYVTAVGDLFNLPRTFFNDHLTAFFAAPTATAKLLDRPSLDSSLRPVMLDSTGTVVPRDPSGNLPAVPSVVDTEIGSKFAFLLDALVPRTRERLKTALVMQGASDAFGIDTRVAAALLRNPNVMQSIRDPGEPAIADFLDLTGDGLSAAYFTNATLDGDAVFVRTDAMVDFDWTAATPDPVKIPAGDYSVRWSGLIIAERSEEYTLSIECADGARLWVGGHLVIDDWKDQPSTTRIGKLKLEAGVLISLRLEYYKKSMSSKVQLTWSSASLNTVVIPVAALFTDQAATRLTKAALIASMLRLDAKEIVHFATAKLLDFGKLPLNGATHYVPTQFRNWVRLVDYATLRNVVPDGETDLIDVFAAPTPEEARRRLADATGWGASEIEQLTGADGFAFAPADFTSEQRLRRLPACFSLMQRLGITADRALQWARIRFEDTSVVPSVAYWAFTIKDAPRAIQLAQDMRNIARAKHDDKSWIEVAKPLSDALRDSRKAALLGYILAMPSIIERNIADSGKLFEFFLVDVDTTSCTETSRIKQAISSVQLFIHRCLMGLEDHGPLASYTVVPAQIDAPRWRWMQREVLWEANQKVFRYPENWLKSELRDDRTPFFRELESELLQSDLTDPYVEKALLGYLQKLDDVARLEICGVREAPSAYALHVFGRTRNTPHVYFHRTLTRKRGDTWDVGTWSAWQKVPLDIEGVDDGANGELSGVHLLPVIWNRRLYAFWPTFRKKPDTARNANLPQGFGPVEQWEIRLSWSEFFQGKWLPREHSDAALVGIPDDEWSTSVARSHDHFAPTEGTITYTTTTDYGFWTDTDSYTLPTVFPMTISGGELDGVHLETAMDYAEVDISESSFEMHQFLPPPAGHLFSISPGSDQLRIDAYQRYTGTTMGKKSSKRVVDTVVVQGGRRDARQKRDEESEDSSRNVTRYRWIGRFSVDGCRNKVISLPGNHAYSYKSLARPKGSSNFFNWLLADTSQKRFELDPSPVILNKLPSRYLVLDSHPDQDFNDSTPFFFQDSRRVFLVVPTQAPPRKFGETPFVPLEPSLPELPPLQRKFDPKLDLGRPYALAASQAQIKVNPWVVTSAVALNKAAVSTVAAHVDVPGTMTTMSGTLPGASVIATPLLSGVTASPTYASFRELRYQFLAHWHPHVCEFIRRLNRDGIATLLATDTQRLTNDSFSLMTGLKMRFRTEYAPTLAVALPYPLEDVDFQNGAYSLYNWELFFHAPLLIAQRLSKNQRFAEAQRWYHFIFNPLDNSAEVSPAKFWKFLPFKTTEPERLIEMLELLGYQGTDAGMLKRKHDLENQVDEWAHDPFNPHRIARLRHGAYMKNVVMGYVDNLISWGDYLFSQDTLESINEATHLYVIASSLLGPRPQKIPAKTEETRKTFAQLRPSLDALSNAHVAAETLFPFATSDVPMTPPGGAASGLTTTALFFCLPPNDQLLGYWDRIEDRLFKIRHCMNIEGVVRQLPLFDPPIDPALLVEAAAKGVDLNSVLNDLYTPLPRYRFEHMLQKALEMCSEVRSFGAALLAAMEKRDAETLAQLRTTHEHAMLDMVRKVKAAQLNEAQANRDALNKSRAVAAQRFMHCQGLLGYKADADFAPGSKAPIVSDRAGDNRLPEEVHQQEQMRSANEWQEQAATWDIMANAMHYAIPDFSIGTPSCSTTYGGSNIGAALTAMGHSHGNNAATATYEGNNAAVEASFRRRDQTWVLESNVAARDIEQIDKQIAAADIRIAIAERDLDAHDKQIDQNEEMREFLTERKFTQEELYFWMQNELATLHLQCYQIAYQWSKQAQGCYRFATGSDNTFVQFGSWDSLRKGLLSGERLYLQLKQMEHSYMELNRREYELTRHVSLATVDPAALIRLRQTGQCEVSLPETLFDLDFPGHYMRRLKSVALTIPCVVGPYNGVNCTLTLLRSEIRKSPLVSGGYRRTDDQDPRFILDVLPTQSIATNQAQNDTGTFELNFRDERFLPFEGGGAISTWRIVLQNEFRQFDYDTIADVVLHLKYTSREGGALLNQAAIKSLKDAIKDLDGEPVMRLFSLRQEFASDWYRFLDAPPVGPEDQSLTMSLAKDRFPFAFQARKISIETITVFVKVRPEFAATHNEGTLKVTLEPGAVATPGAAPIALTSWNGLLRADVPAGSAPGDWTMSAWLAPGGGARTRLSQGALEDVVLICTCTCT</sequence>
<dbReference type="OrthoDB" id="9781691at2"/>
<dbReference type="Pfam" id="PF18276">
    <property type="entry name" value="TcA_TcB_BD"/>
    <property type="match status" value="1"/>
</dbReference>
<reference evidence="4 5" key="1">
    <citation type="submission" date="2019-06" db="EMBL/GenBank/DDBJ databases">
        <title>Genome analyses of bacteria isolated from kimchi.</title>
        <authorList>
            <person name="Lee S."/>
            <person name="Ahn S."/>
            <person name="Roh S."/>
        </authorList>
    </citation>
    <scope>NUCLEOTIDE SEQUENCE [LARGE SCALE GENOMIC DNA]</scope>
    <source>
        <strain evidence="4 5">CBA4606</strain>
    </source>
</reference>
<dbReference type="EMBL" id="CP042382">
    <property type="protein sequence ID" value="QEA39650.1"/>
    <property type="molecule type" value="Genomic_DNA"/>
</dbReference>
<dbReference type="Pfam" id="PF18413">
    <property type="entry name" value="Neuraminidase"/>
    <property type="match status" value="1"/>
</dbReference>
<evidence type="ECO:0000313" key="4">
    <source>
        <dbReference type="EMBL" id="QEA39650.1"/>
    </source>
</evidence>
<organism evidence="4 5">
    <name type="scientific">Pistricoccus aurantiacus</name>
    <dbReference type="NCBI Taxonomy" id="1883414"/>
    <lineage>
        <taxon>Bacteria</taxon>
        <taxon>Pseudomonadati</taxon>
        <taxon>Pseudomonadota</taxon>
        <taxon>Gammaproteobacteria</taxon>
        <taxon>Oceanospirillales</taxon>
        <taxon>Halomonadaceae</taxon>
        <taxon>Pistricoccus</taxon>
    </lineage>
</organism>
<dbReference type="InterPro" id="IPR046839">
    <property type="entry name" value="ABC_toxin_N"/>
</dbReference>
<dbReference type="InterPro" id="IPR037524">
    <property type="entry name" value="PA14/GLEYA"/>
</dbReference>
<proteinExistence type="predicted"/>
<dbReference type="InterPro" id="IPR041079">
    <property type="entry name" value="Neuraminidase-like"/>
</dbReference>
<dbReference type="InterPro" id="IPR036365">
    <property type="entry name" value="PGBD-like_sf"/>
</dbReference>
<dbReference type="InterPro" id="IPR011658">
    <property type="entry name" value="PA14_dom"/>
</dbReference>
<feature type="region of interest" description="Disordered" evidence="2">
    <location>
        <begin position="159"/>
        <end position="192"/>
    </location>
</feature>
<feature type="domain" description="PA14" evidence="3">
    <location>
        <begin position="1579"/>
        <end position="1718"/>
    </location>
</feature>
<name>A0A5B8SXV7_9GAMM</name>
<dbReference type="Pfam" id="PF07691">
    <property type="entry name" value="PA14"/>
    <property type="match status" value="1"/>
</dbReference>
<dbReference type="Pfam" id="PF20220">
    <property type="entry name" value="ABC_toxin_N"/>
    <property type="match status" value="1"/>
</dbReference>
<keyword evidence="5" id="KW-1185">Reference proteome</keyword>
<dbReference type="InterPro" id="IPR036366">
    <property type="entry name" value="PGBDSf"/>
</dbReference>
<dbReference type="PROSITE" id="PS51820">
    <property type="entry name" value="PA14"/>
    <property type="match status" value="1"/>
</dbReference>
<dbReference type="KEGG" id="paur:FGL86_11610"/>
<dbReference type="SMART" id="SM00758">
    <property type="entry name" value="PA14"/>
    <property type="match status" value="1"/>
</dbReference>
<evidence type="ECO:0000256" key="1">
    <source>
        <dbReference type="SAM" id="Coils"/>
    </source>
</evidence>
<protein>
    <recommendedName>
        <fullName evidence="3">PA14 domain-containing protein</fullName>
    </recommendedName>
</protein>
<dbReference type="SUPFAM" id="SSF56988">
    <property type="entry name" value="Anthrax protective antigen"/>
    <property type="match status" value="1"/>
</dbReference>
<dbReference type="InterPro" id="IPR002477">
    <property type="entry name" value="Peptidoglycan-bd-like"/>
</dbReference>
<dbReference type="Pfam" id="PF01471">
    <property type="entry name" value="PG_binding_1"/>
    <property type="match status" value="1"/>
</dbReference>
<dbReference type="Gene3D" id="1.10.101.10">
    <property type="entry name" value="PGBD-like superfamily/PGBD"/>
    <property type="match status" value="2"/>
</dbReference>
<dbReference type="Gene3D" id="3.90.182.10">
    <property type="entry name" value="Toxin - Anthrax Protective Antigen,domain 1"/>
    <property type="match status" value="1"/>
</dbReference>
<dbReference type="InterPro" id="IPR040840">
    <property type="entry name" value="TcA_TcB_BD"/>
</dbReference>